<organism evidence="13 14">
    <name type="scientific">Saccharomyces mikatae IFO 1815</name>
    <dbReference type="NCBI Taxonomy" id="226126"/>
    <lineage>
        <taxon>Eukaryota</taxon>
        <taxon>Fungi</taxon>
        <taxon>Dikarya</taxon>
        <taxon>Ascomycota</taxon>
        <taxon>Saccharomycotina</taxon>
        <taxon>Saccharomycetes</taxon>
        <taxon>Saccharomycetales</taxon>
        <taxon>Saccharomycetaceae</taxon>
        <taxon>Saccharomyces</taxon>
    </lineage>
</organism>
<feature type="compositionally biased region" description="Polar residues" evidence="11">
    <location>
        <begin position="394"/>
        <end position="407"/>
    </location>
</feature>
<evidence type="ECO:0000256" key="2">
    <source>
        <dbReference type="ARBA" id="ARBA00012513"/>
    </source>
</evidence>
<evidence type="ECO:0000313" key="14">
    <source>
        <dbReference type="Proteomes" id="UP001161438"/>
    </source>
</evidence>
<dbReference type="Proteomes" id="UP001161438">
    <property type="component" value="Chromosome 4"/>
</dbReference>
<dbReference type="PANTHER" id="PTHR24356">
    <property type="entry name" value="SERINE/THREONINE-PROTEIN KINASE"/>
    <property type="match status" value="1"/>
</dbReference>
<feature type="compositionally biased region" description="Polar residues" evidence="11">
    <location>
        <begin position="838"/>
        <end position="848"/>
    </location>
</feature>
<comment type="similarity">
    <text evidence="1">Belongs to the protein kinase superfamily. AGC Ser/Thr protein kinase family. PDPK1 subfamily.</text>
</comment>
<keyword evidence="5 10" id="KW-0547">Nucleotide-binding</keyword>
<dbReference type="RefSeq" id="XP_056081434.1">
    <property type="nucleotide sequence ID" value="XM_056221666.1"/>
</dbReference>
<dbReference type="GeneID" id="80917530"/>
<dbReference type="Gene3D" id="3.30.200.20">
    <property type="entry name" value="Phosphorylase Kinase, domain 1"/>
    <property type="match status" value="1"/>
</dbReference>
<dbReference type="InterPro" id="IPR039046">
    <property type="entry name" value="PDPK1"/>
</dbReference>
<feature type="binding site" evidence="10">
    <location>
        <position position="41"/>
    </location>
    <ligand>
        <name>ATP</name>
        <dbReference type="ChEBI" id="CHEBI:30616"/>
    </ligand>
</feature>
<name>A0AA35IWQ9_SACMI</name>
<feature type="compositionally biased region" description="Polar residues" evidence="11">
    <location>
        <begin position="749"/>
        <end position="761"/>
    </location>
</feature>
<keyword evidence="7 10" id="KW-0067">ATP-binding</keyword>
<dbReference type="Gene3D" id="1.10.510.10">
    <property type="entry name" value="Transferase(Phosphotransferase) domain 1"/>
    <property type="match status" value="1"/>
</dbReference>
<sequence>MTSRKRSPHDFIFKEELGHGSYSTVFKALDKKSPNKTYAIKVCSKKHIIKEAKVKYVTIEKNTMNLLAQKHHAGIIKLYYTFHDEENLYFVLDFAPGGELLSLLHRMGTFNDVWTRHFTVQLIDALEFIHSHGIIHRDLKPENVLLDRDGRLMITDFGAAATIDSGLSDDSTKYKSDDNCPNDNQNCASFVGTAEYVSPELLLYNQCGYGSDIWALGCMIFQFVQGHPPFRGENELKTFEKIVALDYPWGPNNRINISVSSVNPLVINLVQKILVVGVNERISLKLIKRHSYFSKIDWNDKAKIWRGIWQNSQGQSIPQTSGTLPNSPQNILPSRQLHIIDTPARSIQITKQKRKKPTKISNTTSSIVVWRKRLGISTGKDDLGTVPSAGPTMITASDSNISTSTRAHSAPNVNSPQNSQSNQAKRMQPVVPNRIPPKVPVVNVNMRNMSTPPSKSANPPSKPVNPPSRTPPIPPQFSSASASASASVPASAALLESSIETQHQDAMQTLDGNSNTDIHILKQDYVFIYGIPYEHEGPAMSLNSYNKIDNDLITSLVSQHKEELKISELFLQLLTLKKNGMLSYKNTDMEENESRQNEEHQMANIEDTDLSMYDFEFNELTRKGFLILEKYKKKLWFISLPSYSLLSKIPFNAVKSLTVNNNENWVDCFFRARQLLEEKQILDRISNVSFDSKVSTETSSSPSISRKEHTASIGNIVAPPNHNSKHEIQNNVSQNKNIGEEIPFHIPNSVKNKPTANSAPSFKQPRVLSGNNLSRTSKKTNGGVPNSAPAVNTFNNSTVPVPNHRPSANLTNNKHNLATSKKQSPSTFSTLSPTTKSQIKTTGYRQSTPSPPLPPMEFTAMREKYCAPSNMVISSSRYEVLHTLNNSQTNFDREIASRGASAAFRSLQKSKKKK</sequence>
<dbReference type="InterPro" id="IPR050236">
    <property type="entry name" value="Ser_Thr_kinase_AGC"/>
</dbReference>
<keyword evidence="4" id="KW-0808">Transferase</keyword>
<keyword evidence="3" id="KW-0723">Serine/threonine-protein kinase</keyword>
<accession>A0AA35IWQ9</accession>
<dbReference type="Pfam" id="PF00069">
    <property type="entry name" value="Pkinase"/>
    <property type="match status" value="1"/>
</dbReference>
<dbReference type="PROSITE" id="PS00107">
    <property type="entry name" value="PROTEIN_KINASE_ATP"/>
    <property type="match status" value="1"/>
</dbReference>
<dbReference type="GO" id="GO:0004674">
    <property type="term" value="F:protein serine/threonine kinase activity"/>
    <property type="evidence" value="ECO:0007669"/>
    <property type="project" value="UniProtKB-KW"/>
</dbReference>
<evidence type="ECO:0000256" key="8">
    <source>
        <dbReference type="ARBA" id="ARBA00047899"/>
    </source>
</evidence>
<protein>
    <recommendedName>
        <fullName evidence="2">non-specific serine/threonine protein kinase</fullName>
        <ecNumber evidence="2">2.7.11.1</ecNumber>
    </recommendedName>
</protein>
<dbReference type="CDD" id="cd05581">
    <property type="entry name" value="STKc_PDK1"/>
    <property type="match status" value="1"/>
</dbReference>
<dbReference type="InterPro" id="IPR000719">
    <property type="entry name" value="Prot_kinase_dom"/>
</dbReference>
<evidence type="ECO:0000313" key="13">
    <source>
        <dbReference type="EMBL" id="CAI4038319.1"/>
    </source>
</evidence>
<proteinExistence type="inferred from homology"/>
<feature type="compositionally biased region" description="Pro residues" evidence="11">
    <location>
        <begin position="460"/>
        <end position="475"/>
    </location>
</feature>
<feature type="domain" description="Protein kinase" evidence="12">
    <location>
        <begin position="11"/>
        <end position="293"/>
    </location>
</feature>
<dbReference type="EC" id="2.7.11.1" evidence="2"/>
<dbReference type="GO" id="GO:0000196">
    <property type="term" value="P:cell integrity MAPK cascade"/>
    <property type="evidence" value="ECO:0007669"/>
    <property type="project" value="UniProtKB-ARBA"/>
</dbReference>
<keyword evidence="6" id="KW-0418">Kinase</keyword>
<dbReference type="Pfam" id="PF25347">
    <property type="entry name" value="PH_PKH3_C"/>
    <property type="match status" value="1"/>
</dbReference>
<evidence type="ECO:0000256" key="5">
    <source>
        <dbReference type="ARBA" id="ARBA00022741"/>
    </source>
</evidence>
<dbReference type="InterPro" id="IPR011009">
    <property type="entry name" value="Kinase-like_dom_sf"/>
</dbReference>
<dbReference type="GO" id="GO:0005524">
    <property type="term" value="F:ATP binding"/>
    <property type="evidence" value="ECO:0007669"/>
    <property type="project" value="UniProtKB-UniRule"/>
</dbReference>
<feature type="region of interest" description="Disordered" evidence="11">
    <location>
        <begin position="378"/>
        <end position="484"/>
    </location>
</feature>
<dbReference type="PROSITE" id="PS50011">
    <property type="entry name" value="PROTEIN_KINASE_DOM"/>
    <property type="match status" value="1"/>
</dbReference>
<evidence type="ECO:0000256" key="9">
    <source>
        <dbReference type="ARBA" id="ARBA00048679"/>
    </source>
</evidence>
<dbReference type="InterPro" id="IPR017441">
    <property type="entry name" value="Protein_kinase_ATP_BS"/>
</dbReference>
<dbReference type="PROSITE" id="PS00108">
    <property type="entry name" value="PROTEIN_KINASE_ST"/>
    <property type="match status" value="1"/>
</dbReference>
<evidence type="ECO:0000256" key="6">
    <source>
        <dbReference type="ARBA" id="ARBA00022777"/>
    </source>
</evidence>
<reference evidence="13" key="1">
    <citation type="submission" date="2022-10" db="EMBL/GenBank/DDBJ databases">
        <authorList>
            <person name="Byrne P K."/>
        </authorList>
    </citation>
    <scope>NUCLEOTIDE SEQUENCE</scope>
    <source>
        <strain evidence="13">IFO1815</strain>
    </source>
</reference>
<feature type="compositionally biased region" description="Low complexity" evidence="11">
    <location>
        <begin position="450"/>
        <end position="459"/>
    </location>
</feature>
<evidence type="ECO:0000256" key="7">
    <source>
        <dbReference type="ARBA" id="ARBA00022840"/>
    </source>
</evidence>
<dbReference type="SUPFAM" id="SSF56112">
    <property type="entry name" value="Protein kinase-like (PK-like)"/>
    <property type="match status" value="1"/>
</dbReference>
<feature type="compositionally biased region" description="Polar residues" evidence="11">
    <location>
        <begin position="769"/>
        <end position="823"/>
    </location>
</feature>
<keyword evidence="14" id="KW-1185">Reference proteome</keyword>
<comment type="catalytic activity">
    <reaction evidence="8">
        <text>L-threonyl-[protein] + ATP = O-phospho-L-threonyl-[protein] + ADP + H(+)</text>
        <dbReference type="Rhea" id="RHEA:46608"/>
        <dbReference type="Rhea" id="RHEA-COMP:11060"/>
        <dbReference type="Rhea" id="RHEA-COMP:11605"/>
        <dbReference type="ChEBI" id="CHEBI:15378"/>
        <dbReference type="ChEBI" id="CHEBI:30013"/>
        <dbReference type="ChEBI" id="CHEBI:30616"/>
        <dbReference type="ChEBI" id="CHEBI:61977"/>
        <dbReference type="ChEBI" id="CHEBI:456216"/>
        <dbReference type="EC" id="2.7.11.1"/>
    </reaction>
</comment>
<dbReference type="PANTHER" id="PTHR24356:SF405">
    <property type="entry name" value="SERINE_THREONINE-PROTEIN KINASE PKH3"/>
    <property type="match status" value="1"/>
</dbReference>
<evidence type="ECO:0000256" key="3">
    <source>
        <dbReference type="ARBA" id="ARBA00022527"/>
    </source>
</evidence>
<feature type="region of interest" description="Disordered" evidence="11">
    <location>
        <begin position="744"/>
        <end position="852"/>
    </location>
</feature>
<dbReference type="FunFam" id="1.10.510.10:FF:000534">
    <property type="entry name" value="Serine/threonine-protein kinase PKH2"/>
    <property type="match status" value="1"/>
</dbReference>
<feature type="compositionally biased region" description="Low complexity" evidence="11">
    <location>
        <begin position="824"/>
        <end position="837"/>
    </location>
</feature>
<dbReference type="SMART" id="SM00220">
    <property type="entry name" value="S_TKc"/>
    <property type="match status" value="1"/>
</dbReference>
<gene>
    <name evidence="13" type="primary">SMKI04G6630</name>
    <name evidence="13" type="ORF">SMKI_04G6630</name>
</gene>
<evidence type="ECO:0000259" key="12">
    <source>
        <dbReference type="PROSITE" id="PS50011"/>
    </source>
</evidence>
<evidence type="ECO:0000256" key="4">
    <source>
        <dbReference type="ARBA" id="ARBA00022679"/>
    </source>
</evidence>
<evidence type="ECO:0000256" key="11">
    <source>
        <dbReference type="SAM" id="MobiDB-lite"/>
    </source>
</evidence>
<comment type="catalytic activity">
    <reaction evidence="9">
        <text>L-seryl-[protein] + ATP = O-phospho-L-seryl-[protein] + ADP + H(+)</text>
        <dbReference type="Rhea" id="RHEA:17989"/>
        <dbReference type="Rhea" id="RHEA-COMP:9863"/>
        <dbReference type="Rhea" id="RHEA-COMP:11604"/>
        <dbReference type="ChEBI" id="CHEBI:15378"/>
        <dbReference type="ChEBI" id="CHEBI:29999"/>
        <dbReference type="ChEBI" id="CHEBI:30616"/>
        <dbReference type="ChEBI" id="CHEBI:83421"/>
        <dbReference type="ChEBI" id="CHEBI:456216"/>
        <dbReference type="EC" id="2.7.11.1"/>
    </reaction>
</comment>
<evidence type="ECO:0000256" key="10">
    <source>
        <dbReference type="PROSITE-ProRule" id="PRU10141"/>
    </source>
</evidence>
<dbReference type="InterPro" id="IPR057614">
    <property type="entry name" value="PH_PKH3_C"/>
</dbReference>
<evidence type="ECO:0000256" key="1">
    <source>
        <dbReference type="ARBA" id="ARBA00010006"/>
    </source>
</evidence>
<dbReference type="AlphaFoldDB" id="A0AA35IWQ9"/>
<dbReference type="InterPro" id="IPR008271">
    <property type="entry name" value="Ser/Thr_kinase_AS"/>
</dbReference>
<dbReference type="EMBL" id="OX365760">
    <property type="protein sequence ID" value="CAI4038319.1"/>
    <property type="molecule type" value="Genomic_DNA"/>
</dbReference>
<feature type="compositionally biased region" description="Low complexity" evidence="11">
    <location>
        <begin position="409"/>
        <end position="424"/>
    </location>
</feature>